<dbReference type="GO" id="GO:0005506">
    <property type="term" value="F:iron ion binding"/>
    <property type="evidence" value="ECO:0007669"/>
    <property type="project" value="InterPro"/>
</dbReference>
<feature type="binding site" description="axial binding residue" evidence="4">
    <location>
        <position position="446"/>
    </location>
    <ligand>
        <name>heme</name>
        <dbReference type="ChEBI" id="CHEBI:30413"/>
    </ligand>
    <ligandPart>
        <name>Fe</name>
        <dbReference type="ChEBI" id="CHEBI:18248"/>
    </ligandPart>
</feature>
<dbReference type="PROSITE" id="PS00086">
    <property type="entry name" value="CYTOCHROME_P450"/>
    <property type="match status" value="1"/>
</dbReference>
<dbReference type="Pfam" id="PF00067">
    <property type="entry name" value="p450"/>
    <property type="match status" value="1"/>
</dbReference>
<dbReference type="EMBL" id="BTGU01000079">
    <property type="protein sequence ID" value="GMN58611.1"/>
    <property type="molecule type" value="Genomic_DNA"/>
</dbReference>
<dbReference type="GO" id="GO:0004497">
    <property type="term" value="F:monooxygenase activity"/>
    <property type="evidence" value="ECO:0007669"/>
    <property type="project" value="UniProtKB-KW"/>
</dbReference>
<reference evidence="6" key="1">
    <citation type="submission" date="2023-07" db="EMBL/GenBank/DDBJ databases">
        <title>draft genome sequence of fig (Ficus carica).</title>
        <authorList>
            <person name="Takahashi T."/>
            <person name="Nishimura K."/>
        </authorList>
    </citation>
    <scope>NUCLEOTIDE SEQUENCE</scope>
</reference>
<evidence type="ECO:0000256" key="1">
    <source>
        <dbReference type="ARBA" id="ARBA00010617"/>
    </source>
</evidence>
<dbReference type="GO" id="GO:0016705">
    <property type="term" value="F:oxidoreductase activity, acting on paired donors, with incorporation or reduction of molecular oxygen"/>
    <property type="evidence" value="ECO:0007669"/>
    <property type="project" value="InterPro"/>
</dbReference>
<evidence type="ECO:0000313" key="7">
    <source>
        <dbReference type="Proteomes" id="UP001187192"/>
    </source>
</evidence>
<evidence type="ECO:0000256" key="3">
    <source>
        <dbReference type="ARBA" id="ARBA00023004"/>
    </source>
</evidence>
<keyword evidence="7" id="KW-1185">Reference proteome</keyword>
<keyword evidence="5" id="KW-0503">Monooxygenase</keyword>
<evidence type="ECO:0000313" key="6">
    <source>
        <dbReference type="EMBL" id="GMN58611.1"/>
    </source>
</evidence>
<dbReference type="CDD" id="cd11072">
    <property type="entry name" value="CYP71-like"/>
    <property type="match status" value="1"/>
</dbReference>
<dbReference type="AlphaFoldDB" id="A0AA88J0M7"/>
<dbReference type="PRINTS" id="PR00385">
    <property type="entry name" value="P450"/>
</dbReference>
<keyword evidence="2 4" id="KW-0479">Metal-binding</keyword>
<gene>
    <name evidence="6" type="ORF">TIFTF001_027710</name>
</gene>
<comment type="caution">
    <text evidence="6">The sequence shown here is derived from an EMBL/GenBank/DDBJ whole genome shotgun (WGS) entry which is preliminary data.</text>
</comment>
<keyword evidence="4 5" id="KW-0349">Heme</keyword>
<dbReference type="InterPro" id="IPR002401">
    <property type="entry name" value="Cyt_P450_E_grp-I"/>
</dbReference>
<proteinExistence type="inferred from homology"/>
<comment type="similarity">
    <text evidence="1 5">Belongs to the cytochrome P450 family.</text>
</comment>
<keyword evidence="3 4" id="KW-0408">Iron</keyword>
<protein>
    <recommendedName>
        <fullName evidence="8">Cytochrome P450</fullName>
    </recommendedName>
</protein>
<dbReference type="GO" id="GO:0020037">
    <property type="term" value="F:heme binding"/>
    <property type="evidence" value="ECO:0007669"/>
    <property type="project" value="InterPro"/>
</dbReference>
<name>A0AA88J0M7_FICCA</name>
<dbReference type="InterPro" id="IPR036396">
    <property type="entry name" value="Cyt_P450_sf"/>
</dbReference>
<dbReference type="PRINTS" id="PR00463">
    <property type="entry name" value="EP450I"/>
</dbReference>
<evidence type="ECO:0000256" key="2">
    <source>
        <dbReference type="ARBA" id="ARBA00022723"/>
    </source>
</evidence>
<dbReference type="InterPro" id="IPR017972">
    <property type="entry name" value="Cyt_P450_CS"/>
</dbReference>
<organism evidence="6 7">
    <name type="scientific">Ficus carica</name>
    <name type="common">Common fig</name>
    <dbReference type="NCBI Taxonomy" id="3494"/>
    <lineage>
        <taxon>Eukaryota</taxon>
        <taxon>Viridiplantae</taxon>
        <taxon>Streptophyta</taxon>
        <taxon>Embryophyta</taxon>
        <taxon>Tracheophyta</taxon>
        <taxon>Spermatophyta</taxon>
        <taxon>Magnoliopsida</taxon>
        <taxon>eudicotyledons</taxon>
        <taxon>Gunneridae</taxon>
        <taxon>Pentapetalae</taxon>
        <taxon>rosids</taxon>
        <taxon>fabids</taxon>
        <taxon>Rosales</taxon>
        <taxon>Moraceae</taxon>
        <taxon>Ficeae</taxon>
        <taxon>Ficus</taxon>
    </lineage>
</organism>
<comment type="cofactor">
    <cofactor evidence="4">
        <name>heme</name>
        <dbReference type="ChEBI" id="CHEBI:30413"/>
    </cofactor>
</comment>
<dbReference type="FunFam" id="1.10.630.10:FF:000011">
    <property type="entry name" value="Cytochrome P450 83B1"/>
    <property type="match status" value="1"/>
</dbReference>
<dbReference type="Gene3D" id="1.10.630.10">
    <property type="entry name" value="Cytochrome P450"/>
    <property type="match status" value="1"/>
</dbReference>
<evidence type="ECO:0000256" key="4">
    <source>
        <dbReference type="PIRSR" id="PIRSR602401-1"/>
    </source>
</evidence>
<dbReference type="InterPro" id="IPR001128">
    <property type="entry name" value="Cyt_P450"/>
</dbReference>
<sequence>MPLWDSQMLVLFSLFILPLLFLFIRSSRSHLKSNFPPSPPRLPVIGNIHQLGTLVHRSLRDLSEKYGPLMLLHLGQVPTLVVSSPEILQEIVKSHDIAFSNRPKTTAANIFCYGCKDLGFAPYGEHWRQARKLHALELLSLKRVQQFHFVREEEIALLVKRLRKASSSGDAINISDMVTATSNNVVSRCILGRRFEDENGESRFGELTRKVMIDFMAFSVGDYFPKFWWIDVLRGFIGRLKKSFRELDTFFDQILEERKAKMKNGNGAHMKEDFVDILLRLQKDGMLDFPLAQDNIKGFLMDLFVGASDTTSTTLEWLMAELVRNPRVMKKVQEDVRRVWGNKQDIDMNDIHQMEYLTCVIKENLRLHPPLALLIARQTSESLDVAGYNIPSKSTVFVNAWAIHRNPSLWDKPEEFLPERFENNPVDFKLWQDFQYIPFGLGRRGCPGLLFGLASTEYIIANLLYHFDWKLPDDNSKPDDLDMSEVYGLTVQRKVPLKLVPISYTL</sequence>
<dbReference type="Proteomes" id="UP001187192">
    <property type="component" value="Unassembled WGS sequence"/>
</dbReference>
<accession>A0AA88J0M7</accession>
<dbReference type="SUPFAM" id="SSF48264">
    <property type="entry name" value="Cytochrome P450"/>
    <property type="match status" value="1"/>
</dbReference>
<keyword evidence="5" id="KW-0560">Oxidoreductase</keyword>
<dbReference type="PANTHER" id="PTHR47955">
    <property type="entry name" value="CYTOCHROME P450 FAMILY 71 PROTEIN"/>
    <property type="match status" value="1"/>
</dbReference>
<evidence type="ECO:0000256" key="5">
    <source>
        <dbReference type="RuleBase" id="RU000461"/>
    </source>
</evidence>
<evidence type="ECO:0008006" key="8">
    <source>
        <dbReference type="Google" id="ProtNLM"/>
    </source>
</evidence>
<dbReference type="PANTHER" id="PTHR47955:SF15">
    <property type="entry name" value="CYTOCHROME P450 71A2-LIKE"/>
    <property type="match status" value="1"/>
</dbReference>